<comment type="subcellular location">
    <subcellularLocation>
        <location evidence="2 8">Nucleus</location>
    </subcellularLocation>
</comment>
<evidence type="ECO:0000256" key="1">
    <source>
        <dbReference type="ARBA" id="ARBA00001946"/>
    </source>
</evidence>
<reference evidence="10 11" key="1">
    <citation type="submission" date="2023-04" db="EMBL/GenBank/DDBJ databases">
        <title>Genome of Basidiobolus ranarum AG-B5.</title>
        <authorList>
            <person name="Stajich J.E."/>
            <person name="Carter-House D."/>
            <person name="Gryganskyi A."/>
        </authorList>
    </citation>
    <scope>NUCLEOTIDE SEQUENCE [LARGE SCALE GENOMIC DNA]</scope>
    <source>
        <strain evidence="10 11">AG-B5</strain>
    </source>
</reference>
<dbReference type="InterPro" id="IPR004206">
    <property type="entry name" value="mRNA_triPase_Cet1"/>
</dbReference>
<dbReference type="InterPro" id="IPR040343">
    <property type="entry name" value="Cet1/Ctl1"/>
</dbReference>
<dbReference type="SUPFAM" id="SSF55154">
    <property type="entry name" value="CYTH-like phosphatases"/>
    <property type="match status" value="1"/>
</dbReference>
<evidence type="ECO:0000256" key="3">
    <source>
        <dbReference type="ARBA" id="ARBA00006345"/>
    </source>
</evidence>
<evidence type="ECO:0000256" key="7">
    <source>
        <dbReference type="ARBA" id="ARBA00047740"/>
    </source>
</evidence>
<dbReference type="EMBL" id="JASJQH010000091">
    <property type="protein sequence ID" value="KAK9767243.1"/>
    <property type="molecule type" value="Genomic_DNA"/>
</dbReference>
<evidence type="ECO:0000313" key="11">
    <source>
        <dbReference type="Proteomes" id="UP001479436"/>
    </source>
</evidence>
<dbReference type="Proteomes" id="UP001479436">
    <property type="component" value="Unassembled WGS sequence"/>
</dbReference>
<protein>
    <recommendedName>
        <fullName evidence="8">mRNA-capping enzyme subunit beta</fullName>
        <ecNumber evidence="8">3.6.1.74</ecNumber>
    </recommendedName>
    <alternativeName>
        <fullName evidence="8">mRNA 5'-phosphatase</fullName>
    </alternativeName>
    <alternativeName>
        <fullName evidence="8">mRNA 5'-triphosphate monophosphatase</fullName>
    </alternativeName>
</protein>
<comment type="caution">
    <text evidence="10">The sequence shown here is derived from an EMBL/GenBank/DDBJ whole genome shotgun (WGS) entry which is preliminary data.</text>
</comment>
<dbReference type="Gene3D" id="3.20.100.10">
    <property type="entry name" value="mRNA triphosphatase Cet1-like"/>
    <property type="match status" value="1"/>
</dbReference>
<dbReference type="InterPro" id="IPR033469">
    <property type="entry name" value="CYTH-like_dom_sf"/>
</dbReference>
<comment type="similarity">
    <text evidence="3 8">Belongs to the fungal TPase family.</text>
</comment>
<dbReference type="Pfam" id="PF02940">
    <property type="entry name" value="mRNA_triPase"/>
    <property type="match status" value="1"/>
</dbReference>
<evidence type="ECO:0000256" key="8">
    <source>
        <dbReference type="RuleBase" id="RU367053"/>
    </source>
</evidence>
<evidence type="ECO:0000256" key="4">
    <source>
        <dbReference type="ARBA" id="ARBA00022664"/>
    </source>
</evidence>
<evidence type="ECO:0000313" key="10">
    <source>
        <dbReference type="EMBL" id="KAK9767243.1"/>
    </source>
</evidence>
<comment type="catalytic activity">
    <reaction evidence="7">
        <text>a 5'-end triphospho-ribonucleoside in mRNA + H2O = a 5'-end diphospho-ribonucleoside in mRNA + phosphate + H(+)</text>
        <dbReference type="Rhea" id="RHEA:67004"/>
        <dbReference type="Rhea" id="RHEA-COMP:17164"/>
        <dbReference type="Rhea" id="RHEA-COMP:17165"/>
        <dbReference type="ChEBI" id="CHEBI:15377"/>
        <dbReference type="ChEBI" id="CHEBI:15378"/>
        <dbReference type="ChEBI" id="CHEBI:43474"/>
        <dbReference type="ChEBI" id="CHEBI:167616"/>
        <dbReference type="ChEBI" id="CHEBI:167618"/>
        <dbReference type="EC" id="3.6.1.74"/>
    </reaction>
    <physiologicalReaction direction="left-to-right" evidence="7">
        <dbReference type="Rhea" id="RHEA:67005"/>
    </physiologicalReaction>
</comment>
<sequence>MEETNRKRPREDSQESVGLNLARLERSIFCVEPLDDILKVVSDFLYKHLDRPHVEIEAKLGVLIDTRTNQRIKLPVATETVMSLEDDKWFRFESDMKLEQHKHFNEILNKRVSESKAPNYRGAIIEYKHTRETDRFYKVDGAKVRVTTDQQTGEVVADGIVEKKRVANLNIHSPNTRLDFRITISEEIPKSLPEGKHLFERNKDRLSYRHEIWKFDLTQVKGNEQPSRPQPSFYGYRAPERTPELKHELELEFADPKVLLNERKKIERGEPNNYSTVVKVFLNNIRLLAKKAL</sequence>
<keyword evidence="11" id="KW-1185">Reference proteome</keyword>
<dbReference type="PANTHER" id="PTHR28118:SF1">
    <property type="entry name" value="POLYNUCLEOTIDE 5'-TRIPHOSPHATASE CTL1-RELATED"/>
    <property type="match status" value="1"/>
</dbReference>
<evidence type="ECO:0000259" key="9">
    <source>
        <dbReference type="Pfam" id="PF02940"/>
    </source>
</evidence>
<comment type="cofactor">
    <cofactor evidence="1 8">
        <name>Mg(2+)</name>
        <dbReference type="ChEBI" id="CHEBI:18420"/>
    </cofactor>
</comment>
<keyword evidence="4 8" id="KW-0507">mRNA processing</keyword>
<evidence type="ECO:0000256" key="2">
    <source>
        <dbReference type="ARBA" id="ARBA00004123"/>
    </source>
</evidence>
<accession>A0ABR2X0F5</accession>
<keyword evidence="8" id="KW-0506">mRNA capping</keyword>
<feature type="domain" description="mRNA triphosphatase Cet1-like" evidence="9">
    <location>
        <begin position="35"/>
        <end position="252"/>
    </location>
</feature>
<comment type="subunit">
    <text evidence="8">Heterodimer. The mRNA-capping enzyme is composed of two separate chains alpha and beta, respectively a mRNA guanylyltransferase and an mRNA 5'-triphosphate monophosphatase.</text>
</comment>
<evidence type="ECO:0000256" key="5">
    <source>
        <dbReference type="ARBA" id="ARBA00022801"/>
    </source>
</evidence>
<dbReference type="InterPro" id="IPR037009">
    <property type="entry name" value="mRNA_triPase_Cet1_sf"/>
</dbReference>
<dbReference type="CDD" id="cd07470">
    <property type="entry name" value="CYTH-like_mRNA_RTPase"/>
    <property type="match status" value="1"/>
</dbReference>
<keyword evidence="5 8" id="KW-0378">Hydrolase</keyword>
<organism evidence="10 11">
    <name type="scientific">Basidiobolus ranarum</name>
    <dbReference type="NCBI Taxonomy" id="34480"/>
    <lineage>
        <taxon>Eukaryota</taxon>
        <taxon>Fungi</taxon>
        <taxon>Fungi incertae sedis</taxon>
        <taxon>Zoopagomycota</taxon>
        <taxon>Entomophthoromycotina</taxon>
        <taxon>Basidiobolomycetes</taxon>
        <taxon>Basidiobolales</taxon>
        <taxon>Basidiobolaceae</taxon>
        <taxon>Basidiobolus</taxon>
    </lineage>
</organism>
<dbReference type="EC" id="3.6.1.74" evidence="8"/>
<keyword evidence="6 8" id="KW-0539">Nucleus</keyword>
<proteinExistence type="inferred from homology"/>
<comment type="function">
    <text evidence="8">First step of mRNA capping. Converts the 5'-triphosphate end of a nascent mRNA chain into a diphosphate end.</text>
</comment>
<dbReference type="PANTHER" id="PTHR28118">
    <property type="entry name" value="POLYNUCLEOTIDE 5'-TRIPHOSPHATASE-RELATED"/>
    <property type="match status" value="1"/>
</dbReference>
<gene>
    <name evidence="10" type="primary">CET1</name>
    <name evidence="10" type="ORF">K7432_003121</name>
</gene>
<name>A0ABR2X0F5_9FUNG</name>
<evidence type="ECO:0000256" key="6">
    <source>
        <dbReference type="ARBA" id="ARBA00023242"/>
    </source>
</evidence>